<keyword evidence="5" id="KW-0547">Nucleotide-binding</keyword>
<dbReference type="GO" id="GO:0005524">
    <property type="term" value="F:ATP binding"/>
    <property type="evidence" value="ECO:0007669"/>
    <property type="project" value="UniProtKB-KW"/>
</dbReference>
<dbReference type="OrthoDB" id="5522855at2"/>
<dbReference type="SMART" id="SM00091">
    <property type="entry name" value="PAS"/>
    <property type="match status" value="1"/>
</dbReference>
<evidence type="ECO:0000256" key="7">
    <source>
        <dbReference type="ARBA" id="ARBA00022840"/>
    </source>
</evidence>
<feature type="domain" description="PAC" evidence="11">
    <location>
        <begin position="130"/>
        <end position="186"/>
    </location>
</feature>
<reference evidence="12 13" key="2">
    <citation type="submission" date="2018-05" db="EMBL/GenBank/DDBJ databases">
        <authorList>
            <person name="Lanie J.A."/>
            <person name="Ng W.-L."/>
            <person name="Kazmierczak K.M."/>
            <person name="Andrzejewski T.M."/>
            <person name="Davidsen T.M."/>
            <person name="Wayne K.J."/>
            <person name="Tettelin H."/>
            <person name="Glass J.I."/>
            <person name="Rusch D."/>
            <person name="Podicherti R."/>
            <person name="Tsui H.-C.T."/>
            <person name="Winkler M.E."/>
        </authorList>
    </citation>
    <scope>NUCLEOTIDE SEQUENCE [LARGE SCALE GENOMIC DNA]</scope>
    <source>
        <strain evidence="12 13">C305</strain>
    </source>
</reference>
<dbReference type="Pfam" id="PF02518">
    <property type="entry name" value="HATPase_c"/>
    <property type="match status" value="1"/>
</dbReference>
<evidence type="ECO:0000313" key="13">
    <source>
        <dbReference type="Proteomes" id="UP000245370"/>
    </source>
</evidence>
<comment type="catalytic activity">
    <reaction evidence="1">
        <text>ATP + protein L-histidine = ADP + protein N-phospho-L-histidine.</text>
        <dbReference type="EC" id="2.7.13.3"/>
    </reaction>
</comment>
<dbReference type="SUPFAM" id="SSF55874">
    <property type="entry name" value="ATPase domain of HSP90 chaperone/DNA topoisomerase II/histidine kinase"/>
    <property type="match status" value="1"/>
</dbReference>
<dbReference type="NCBIfam" id="TIGR00229">
    <property type="entry name" value="sensory_box"/>
    <property type="match status" value="1"/>
</dbReference>
<dbReference type="Gene3D" id="3.30.565.10">
    <property type="entry name" value="Histidine kinase-like ATPase, C-terminal domain"/>
    <property type="match status" value="1"/>
</dbReference>
<feature type="domain" description="PAS" evidence="10">
    <location>
        <begin position="204"/>
        <end position="250"/>
    </location>
</feature>
<dbReference type="PROSITE" id="PS50109">
    <property type="entry name" value="HIS_KIN"/>
    <property type="match status" value="1"/>
</dbReference>
<comment type="caution">
    <text evidence="12">The sequence shown here is derived from an EMBL/GenBank/DDBJ whole genome shotgun (WGS) entry which is preliminary data.</text>
</comment>
<dbReference type="EMBL" id="QFRJ01000014">
    <property type="protein sequence ID" value="PWH82220.1"/>
    <property type="molecule type" value="Genomic_DNA"/>
</dbReference>
<dbReference type="CDD" id="cd00130">
    <property type="entry name" value="PAS"/>
    <property type="match status" value="1"/>
</dbReference>
<evidence type="ECO:0000256" key="4">
    <source>
        <dbReference type="ARBA" id="ARBA00022679"/>
    </source>
</evidence>
<dbReference type="PANTHER" id="PTHR41523:SF8">
    <property type="entry name" value="ETHYLENE RESPONSE SENSOR PROTEIN"/>
    <property type="match status" value="1"/>
</dbReference>
<dbReference type="PANTHER" id="PTHR41523">
    <property type="entry name" value="TWO-COMPONENT SYSTEM SENSOR PROTEIN"/>
    <property type="match status" value="1"/>
</dbReference>
<gene>
    <name evidence="12" type="ORF">DIT68_14030</name>
</gene>
<keyword evidence="3" id="KW-0597">Phosphoprotein</keyword>
<keyword evidence="4" id="KW-0808">Transferase</keyword>
<organism evidence="12 13">
    <name type="scientific">Brumimicrobium oceani</name>
    <dbReference type="NCBI Taxonomy" id="2100725"/>
    <lineage>
        <taxon>Bacteria</taxon>
        <taxon>Pseudomonadati</taxon>
        <taxon>Bacteroidota</taxon>
        <taxon>Flavobacteriia</taxon>
        <taxon>Flavobacteriales</taxon>
        <taxon>Crocinitomicaceae</taxon>
        <taxon>Brumimicrobium</taxon>
    </lineage>
</organism>
<dbReference type="GO" id="GO:0004673">
    <property type="term" value="F:protein histidine kinase activity"/>
    <property type="evidence" value="ECO:0007669"/>
    <property type="project" value="UniProtKB-EC"/>
</dbReference>
<evidence type="ECO:0000256" key="6">
    <source>
        <dbReference type="ARBA" id="ARBA00022777"/>
    </source>
</evidence>
<dbReference type="InterPro" id="IPR003594">
    <property type="entry name" value="HATPase_dom"/>
</dbReference>
<sequence>MNEEIEKIDIEILDAKAKLLALKTKSLELKRKSLAVNDRLTPSSTSKDVEEYKEKLDKLEERIEKTKVFFSVGKWLYSFEDESLEWSGETYKIFDYPESYEGSLKEFYFSCVNDITKVRLDEYSKRLRTENEEIEVNQSITTPLGRKKMLSFTSKPILNKNGEIIGVEGLVKDLTDEIEGGEALDNFFNLSYDLHCIAHPDRYFVKISPAWEKLLGYDEKEILSRSYMDFIHPDDLNVTDDAVDELKDLGSVFQFENRYVAKSGETVFLEWNCQVDLETNLTYCNAKDITKTKFDKEALLNDLSNKELLLREIHHRVKNNLQIISSLLSLQAGVNHDEDRILKLYQDSKNRIHSMAAIHEMFYKSEELDKIDFSEYLEKLVADLANTFNSKDKNISFAIIAKSVFVNLDTAIPLGLLINEVITNSMKHGVDAEGNVKISINMEEKENERLEIMIGDSGINSLDNILDQDLESLGIMLINSLVEQVDGEIEQLNEIDGTVFKLTLENKLAYKM</sequence>
<name>A0A2U2X375_9FLAO</name>
<protein>
    <recommendedName>
        <fullName evidence="2">histidine kinase</fullName>
        <ecNumber evidence="2">2.7.13.3</ecNumber>
    </recommendedName>
</protein>
<evidence type="ECO:0000259" key="11">
    <source>
        <dbReference type="PROSITE" id="PS50113"/>
    </source>
</evidence>
<keyword evidence="8" id="KW-0843">Virulence</keyword>
<proteinExistence type="predicted"/>
<keyword evidence="13" id="KW-1185">Reference proteome</keyword>
<dbReference type="Pfam" id="PF08447">
    <property type="entry name" value="PAS_3"/>
    <property type="match status" value="1"/>
</dbReference>
<evidence type="ECO:0000259" key="10">
    <source>
        <dbReference type="PROSITE" id="PS50112"/>
    </source>
</evidence>
<dbReference type="Proteomes" id="UP000245370">
    <property type="component" value="Unassembled WGS sequence"/>
</dbReference>
<dbReference type="InterPro" id="IPR036890">
    <property type="entry name" value="HATPase_C_sf"/>
</dbReference>
<dbReference type="RefSeq" id="WP_109360449.1">
    <property type="nucleotide sequence ID" value="NZ_QFRJ01000014.1"/>
</dbReference>
<dbReference type="InterPro" id="IPR013655">
    <property type="entry name" value="PAS_fold_3"/>
</dbReference>
<dbReference type="InterPro" id="IPR035965">
    <property type="entry name" value="PAS-like_dom_sf"/>
</dbReference>
<dbReference type="AlphaFoldDB" id="A0A2U2X375"/>
<evidence type="ECO:0000256" key="8">
    <source>
        <dbReference type="ARBA" id="ARBA00023026"/>
    </source>
</evidence>
<evidence type="ECO:0000313" key="12">
    <source>
        <dbReference type="EMBL" id="PWH82220.1"/>
    </source>
</evidence>
<dbReference type="EC" id="2.7.13.3" evidence="2"/>
<accession>A0A2U2X375</accession>
<dbReference type="PROSITE" id="PS50112">
    <property type="entry name" value="PAS"/>
    <property type="match status" value="1"/>
</dbReference>
<dbReference type="SUPFAM" id="SSF55785">
    <property type="entry name" value="PYP-like sensor domain (PAS domain)"/>
    <property type="match status" value="1"/>
</dbReference>
<dbReference type="InterPro" id="IPR005467">
    <property type="entry name" value="His_kinase_dom"/>
</dbReference>
<reference evidence="12 13" key="1">
    <citation type="submission" date="2018-05" db="EMBL/GenBank/DDBJ databases">
        <title>Brumimicrobium oceani sp. nov., isolated from coastal sediment.</title>
        <authorList>
            <person name="Kou Y."/>
        </authorList>
    </citation>
    <scope>NUCLEOTIDE SEQUENCE [LARGE SCALE GENOMIC DNA]</scope>
    <source>
        <strain evidence="12 13">C305</strain>
    </source>
</reference>
<dbReference type="InterPro" id="IPR000014">
    <property type="entry name" value="PAS"/>
</dbReference>
<keyword evidence="7" id="KW-0067">ATP-binding</keyword>
<evidence type="ECO:0000256" key="5">
    <source>
        <dbReference type="ARBA" id="ARBA00022741"/>
    </source>
</evidence>
<keyword evidence="6" id="KW-0418">Kinase</keyword>
<evidence type="ECO:0000256" key="2">
    <source>
        <dbReference type="ARBA" id="ARBA00012438"/>
    </source>
</evidence>
<dbReference type="Pfam" id="PF07568">
    <property type="entry name" value="HisKA_2"/>
    <property type="match status" value="1"/>
</dbReference>
<feature type="domain" description="Histidine kinase" evidence="9">
    <location>
        <begin position="312"/>
        <end position="508"/>
    </location>
</feature>
<dbReference type="InterPro" id="IPR000700">
    <property type="entry name" value="PAS-assoc_C"/>
</dbReference>
<dbReference type="InterPro" id="IPR011495">
    <property type="entry name" value="Sig_transdc_His_kin_sub2_dim/P"/>
</dbReference>
<dbReference type="Gene3D" id="3.30.450.20">
    <property type="entry name" value="PAS domain"/>
    <property type="match status" value="2"/>
</dbReference>
<evidence type="ECO:0000259" key="9">
    <source>
        <dbReference type="PROSITE" id="PS50109"/>
    </source>
</evidence>
<dbReference type="PROSITE" id="PS50113">
    <property type="entry name" value="PAC"/>
    <property type="match status" value="1"/>
</dbReference>
<evidence type="ECO:0000256" key="1">
    <source>
        <dbReference type="ARBA" id="ARBA00000085"/>
    </source>
</evidence>
<evidence type="ECO:0000256" key="3">
    <source>
        <dbReference type="ARBA" id="ARBA00022553"/>
    </source>
</evidence>